<dbReference type="Gene3D" id="3.40.190.10">
    <property type="entry name" value="Periplasmic binding protein-like II"/>
    <property type="match status" value="2"/>
</dbReference>
<dbReference type="EMBL" id="FNON01000001">
    <property type="protein sequence ID" value="SDW24636.1"/>
    <property type="molecule type" value="Genomic_DNA"/>
</dbReference>
<dbReference type="PROSITE" id="PS51257">
    <property type="entry name" value="PROKAR_LIPOPROTEIN"/>
    <property type="match status" value="1"/>
</dbReference>
<dbReference type="GO" id="GO:0005576">
    <property type="term" value="C:extracellular region"/>
    <property type="evidence" value="ECO:0007669"/>
    <property type="project" value="TreeGrafter"/>
</dbReference>
<dbReference type="GO" id="GO:0006865">
    <property type="term" value="P:amino acid transport"/>
    <property type="evidence" value="ECO:0007669"/>
    <property type="project" value="TreeGrafter"/>
</dbReference>
<dbReference type="Pfam" id="PF00497">
    <property type="entry name" value="SBP_bac_3"/>
    <property type="match status" value="1"/>
</dbReference>
<keyword evidence="8" id="KW-1185">Reference proteome</keyword>
<evidence type="ECO:0000256" key="2">
    <source>
        <dbReference type="ARBA" id="ARBA00022448"/>
    </source>
</evidence>
<reference evidence="7 8" key="1">
    <citation type="submission" date="2016-10" db="EMBL/GenBank/DDBJ databases">
        <authorList>
            <person name="de Groot N.N."/>
        </authorList>
    </citation>
    <scope>NUCLEOTIDE SEQUENCE [LARGE SCALE GENOMIC DNA]</scope>
    <source>
        <strain evidence="7 8">CPCC 202699</strain>
    </source>
</reference>
<keyword evidence="2" id="KW-0813">Transport</keyword>
<dbReference type="STRING" id="589385.SAMN05421504_10157"/>
<dbReference type="PANTHER" id="PTHR30085">
    <property type="entry name" value="AMINO ACID ABC TRANSPORTER PERMEASE"/>
    <property type="match status" value="1"/>
</dbReference>
<gene>
    <name evidence="7" type="ORF">SAMN05421504_10157</name>
</gene>
<comment type="similarity">
    <text evidence="1">Belongs to the bacterial solute-binding protein 3 family.</text>
</comment>
<evidence type="ECO:0000259" key="6">
    <source>
        <dbReference type="SMART" id="SM00062"/>
    </source>
</evidence>
<dbReference type="AlphaFoldDB" id="A0A1H2RYT7"/>
<dbReference type="SUPFAM" id="SSF53850">
    <property type="entry name" value="Periplasmic binding protein-like II"/>
    <property type="match status" value="1"/>
</dbReference>
<dbReference type="OrthoDB" id="3665626at2"/>
<proteinExistence type="inferred from homology"/>
<feature type="chain" id="PRO_5011467474" evidence="5">
    <location>
        <begin position="20"/>
        <end position="340"/>
    </location>
</feature>
<dbReference type="PANTHER" id="PTHR30085:SF6">
    <property type="entry name" value="ABC TRANSPORTER GLUTAMINE-BINDING PROTEIN GLNH"/>
    <property type="match status" value="1"/>
</dbReference>
<evidence type="ECO:0000313" key="7">
    <source>
        <dbReference type="EMBL" id="SDW24636.1"/>
    </source>
</evidence>
<evidence type="ECO:0000313" key="8">
    <source>
        <dbReference type="Proteomes" id="UP000199515"/>
    </source>
</evidence>
<dbReference type="SMART" id="SM00062">
    <property type="entry name" value="PBPb"/>
    <property type="match status" value="1"/>
</dbReference>
<organism evidence="7 8">
    <name type="scientific">Amycolatopsis xylanica</name>
    <dbReference type="NCBI Taxonomy" id="589385"/>
    <lineage>
        <taxon>Bacteria</taxon>
        <taxon>Bacillati</taxon>
        <taxon>Actinomycetota</taxon>
        <taxon>Actinomycetes</taxon>
        <taxon>Pseudonocardiales</taxon>
        <taxon>Pseudonocardiaceae</taxon>
        <taxon>Amycolatopsis</taxon>
    </lineage>
</organism>
<keyword evidence="3 5" id="KW-0732">Signal</keyword>
<feature type="signal peptide" evidence="5">
    <location>
        <begin position="1"/>
        <end position="19"/>
    </location>
</feature>
<protein>
    <submittedName>
        <fullName evidence="7">Polar amino acid transport system substrate-binding protein</fullName>
    </submittedName>
</protein>
<dbReference type="RefSeq" id="WP_091285057.1">
    <property type="nucleotide sequence ID" value="NZ_FNON01000001.1"/>
</dbReference>
<name>A0A1H2RYT7_9PSEU</name>
<feature type="region of interest" description="Disordered" evidence="4">
    <location>
        <begin position="22"/>
        <end position="72"/>
    </location>
</feature>
<dbReference type="InterPro" id="IPR001638">
    <property type="entry name" value="Solute-binding_3/MltF_N"/>
</dbReference>
<evidence type="ECO:0000256" key="1">
    <source>
        <dbReference type="ARBA" id="ARBA00010333"/>
    </source>
</evidence>
<evidence type="ECO:0000256" key="3">
    <source>
        <dbReference type="ARBA" id="ARBA00022729"/>
    </source>
</evidence>
<accession>A0A1H2RYT7</accession>
<sequence length="340" mass="35907">MRRLALALALLAAGCSVPAEPTLPHGPAPRPVPEGVAFSPTAPPAPQTTCTGVPQSLNPNRLPRGAGGLPSGPVFDTIRGRGQLVVGVSQTLQQLSSRDLRTGEMDGLEIKLTERIADALFGTIAPEERPKKIRYVAVPTGSRFESLDTKENRAQADSAKRNAVKVDMVIADATMTCQRVQTYGLLYSSPYLVAKQGILVRGTVEKKPTDLTAFAGRKVCAAENTVNITRILQSAATPVSVPDSADCMVMLQRGQVDAVVTDDVILAGFAAQDGNSTVLPDSTAGDDPAGVAISNEAPDLVRLVNAVLEQMRADGSLANLYKTYFDGLGKTVPSPDYRTE</sequence>
<evidence type="ECO:0000256" key="4">
    <source>
        <dbReference type="SAM" id="MobiDB-lite"/>
    </source>
</evidence>
<dbReference type="GO" id="GO:0030288">
    <property type="term" value="C:outer membrane-bounded periplasmic space"/>
    <property type="evidence" value="ECO:0007669"/>
    <property type="project" value="TreeGrafter"/>
</dbReference>
<dbReference type="Proteomes" id="UP000199515">
    <property type="component" value="Unassembled WGS sequence"/>
</dbReference>
<dbReference type="InterPro" id="IPR051455">
    <property type="entry name" value="Bact_solute-bind_prot3"/>
</dbReference>
<feature type="domain" description="Solute-binding protein family 3/N-terminal" evidence="6">
    <location>
        <begin position="83"/>
        <end position="328"/>
    </location>
</feature>
<evidence type="ECO:0000256" key="5">
    <source>
        <dbReference type="SAM" id="SignalP"/>
    </source>
</evidence>